<proteinExistence type="predicted"/>
<accession>A0A100W0Q3</accession>
<name>A0A100W0Q3_9MYCO</name>
<evidence type="ECO:0000313" key="3">
    <source>
        <dbReference type="Proteomes" id="UP000069620"/>
    </source>
</evidence>
<reference evidence="3" key="2">
    <citation type="submission" date="2016-02" db="EMBL/GenBank/DDBJ databases">
        <title>Draft genome sequence of five rapidly growing Mycobacterium species.</title>
        <authorList>
            <person name="Katahira K."/>
            <person name="Gotou Y."/>
            <person name="Iida K."/>
            <person name="Ogura Y."/>
            <person name="Hayashi T."/>
        </authorList>
    </citation>
    <scope>NUCLEOTIDE SEQUENCE [LARGE SCALE GENOMIC DNA]</scope>
    <source>
        <strain evidence="3">JCM15654</strain>
    </source>
</reference>
<feature type="region of interest" description="Disordered" evidence="1">
    <location>
        <begin position="1"/>
        <end position="25"/>
    </location>
</feature>
<evidence type="ECO:0000256" key="1">
    <source>
        <dbReference type="SAM" id="MobiDB-lite"/>
    </source>
</evidence>
<dbReference type="EMBL" id="BCSX01000029">
    <property type="protein sequence ID" value="GAS89467.1"/>
    <property type="molecule type" value="Genomic_DNA"/>
</dbReference>
<evidence type="ECO:0000313" key="2">
    <source>
        <dbReference type="EMBL" id="GAS89467.1"/>
    </source>
</evidence>
<gene>
    <name evidence="2" type="ORF">RMCB_3563</name>
</gene>
<dbReference type="OrthoDB" id="4733346at2"/>
<protein>
    <submittedName>
        <fullName evidence="2">Uncharacterized protein</fullName>
    </submittedName>
</protein>
<feature type="compositionally biased region" description="Basic and acidic residues" evidence="1">
    <location>
        <begin position="15"/>
        <end position="24"/>
    </location>
</feature>
<feature type="compositionally biased region" description="Polar residues" evidence="1">
    <location>
        <begin position="1"/>
        <end position="14"/>
    </location>
</feature>
<reference evidence="3" key="1">
    <citation type="journal article" date="2016" name="Genome Announc.">
        <title>Draft Genome Sequences of Five Rapidly Growing Mycobacterium Species, M. thermoresistibile, M. fortuitum subsp. acetamidolyticum, M. canariasense, M. brisbanense, and M. novocastrense.</title>
        <authorList>
            <person name="Katahira K."/>
            <person name="Ogura Y."/>
            <person name="Gotoh Y."/>
            <person name="Hayashi T."/>
        </authorList>
    </citation>
    <scope>NUCLEOTIDE SEQUENCE [LARGE SCALE GENOMIC DNA]</scope>
    <source>
        <strain evidence="3">JCM15654</strain>
    </source>
</reference>
<keyword evidence="3" id="KW-1185">Reference proteome</keyword>
<dbReference type="AlphaFoldDB" id="A0A100W0Q3"/>
<organism evidence="2 3">
    <name type="scientific">Mycolicibacterium brisbanense</name>
    <dbReference type="NCBI Taxonomy" id="146020"/>
    <lineage>
        <taxon>Bacteria</taxon>
        <taxon>Bacillati</taxon>
        <taxon>Actinomycetota</taxon>
        <taxon>Actinomycetes</taxon>
        <taxon>Mycobacteriales</taxon>
        <taxon>Mycobacteriaceae</taxon>
        <taxon>Mycolicibacterium</taxon>
    </lineage>
</organism>
<dbReference type="Proteomes" id="UP000069620">
    <property type="component" value="Unassembled WGS sequence"/>
</dbReference>
<sequence>MSQTTESTSPSQRTELLEELRESARVGQHAATDALRKFNHALDEAIPEAVHPLRAKIVDAAIDLASTLAAAQYQFHRNLIQTADRALARPGHDGDGGK</sequence>
<dbReference type="RefSeq" id="WP_062829856.1">
    <property type="nucleotide sequence ID" value="NZ_BCSX01000029.1"/>
</dbReference>
<dbReference type="STRING" id="146020.RMCB_3563"/>
<comment type="caution">
    <text evidence="2">The sequence shown here is derived from an EMBL/GenBank/DDBJ whole genome shotgun (WGS) entry which is preliminary data.</text>
</comment>